<dbReference type="InterPro" id="IPR002125">
    <property type="entry name" value="CMP_dCMP_dom"/>
</dbReference>
<evidence type="ECO:0000259" key="9">
    <source>
        <dbReference type="PROSITE" id="PS51747"/>
    </source>
</evidence>
<evidence type="ECO:0000256" key="3">
    <source>
        <dbReference type="ARBA" id="ARBA00012766"/>
    </source>
</evidence>
<comment type="function">
    <text evidence="7">Monofunctional pyrimidine deaminase involved in the riboflavin biosynthesis pathway. Also has a reductase domain that lacks catalytically essential substrate-binding residues.</text>
</comment>
<sequence length="444" mass="47589">MKQFLVDNRVPIFALVFLLPAATSFILSSHALCQRVGPIKYTERPFQGGRICHPLRPFLALAASTFTMEVDEESMAEIQEPSYSESDRKHMRRALHLAAQALGKTRPNPVVGCVILDQEGVVVGEGFHPKAGQPHAEVFALKEAGDRARGGTVYVTLEPCNHHGKTPPCVDALLEAGIKKVVAGMVDPFPLVGGKGLARLADNGVEVVVGCEEGKCQALNRPFVHRVQHGTPLGFLPLTYSRQDFVRPAPATVQLGDGGKALEMIDAIVVDFNVKGEGLQTVAALQTAGLLQDEVVRIVLANDLSALPVEWAKHKKASVRKVVLTTSIAGQEAAVEVLEGRGVEVIAMPTDPLAVGKYMHGLGLLSALWLLCPEGAKRAVKAGVVQDLWIHATLQEADDLDGVDDPDFLGRQFGRPMKMSVMSCDAVGTKACLLSLTIDDTATL</sequence>
<comment type="caution">
    <text evidence="10">The sequence shown here is derived from an EMBL/GenBank/DDBJ whole genome shotgun (WGS) entry which is preliminary data.</text>
</comment>
<dbReference type="SUPFAM" id="SSF53927">
    <property type="entry name" value="Cytidine deaminase-like"/>
    <property type="match status" value="1"/>
</dbReference>
<evidence type="ECO:0000256" key="1">
    <source>
        <dbReference type="ARBA" id="ARBA00001947"/>
    </source>
</evidence>
<protein>
    <recommendedName>
        <fullName evidence="8">Riboflavin biosynthesis protein PYRD, chloroplastic</fullName>
        <ecNumber evidence="3">3.5.4.26</ecNumber>
    </recommendedName>
</protein>
<accession>W7TRI1</accession>
<dbReference type="PANTHER" id="PTHR11079:SF162">
    <property type="entry name" value="RIBOFLAVIN BIOSYNTHESIS PROTEIN PYRD, CHLOROPLASTIC"/>
    <property type="match status" value="1"/>
</dbReference>
<dbReference type="InterPro" id="IPR016192">
    <property type="entry name" value="APOBEC/CMP_deaminase_Zn-bd"/>
</dbReference>
<dbReference type="PROSITE" id="PS51747">
    <property type="entry name" value="CYT_DCMP_DEAMINASES_2"/>
    <property type="match status" value="1"/>
</dbReference>
<dbReference type="InterPro" id="IPR004794">
    <property type="entry name" value="Eubact_RibD"/>
</dbReference>
<dbReference type="PROSITE" id="PS00903">
    <property type="entry name" value="CYT_DCMP_DEAMINASES_1"/>
    <property type="match status" value="1"/>
</dbReference>
<gene>
    <name evidence="10" type="ORF">Naga_100002g158</name>
</gene>
<organism evidence="10 11">
    <name type="scientific">Nannochloropsis gaditana</name>
    <dbReference type="NCBI Taxonomy" id="72520"/>
    <lineage>
        <taxon>Eukaryota</taxon>
        <taxon>Sar</taxon>
        <taxon>Stramenopiles</taxon>
        <taxon>Ochrophyta</taxon>
        <taxon>Eustigmatophyceae</taxon>
        <taxon>Eustigmatales</taxon>
        <taxon>Monodopsidaceae</taxon>
        <taxon>Nannochloropsis</taxon>
    </lineage>
</organism>
<evidence type="ECO:0000256" key="8">
    <source>
        <dbReference type="ARBA" id="ARBA00070721"/>
    </source>
</evidence>
<dbReference type="NCBIfam" id="TIGR00326">
    <property type="entry name" value="eubact_ribD"/>
    <property type="match status" value="1"/>
</dbReference>
<dbReference type="UniPathway" id="UPA00275">
    <property type="reaction ID" value="UER00401"/>
</dbReference>
<dbReference type="OrthoDB" id="252265at2759"/>
<dbReference type="EMBL" id="AZIL01000274">
    <property type="protein sequence ID" value="EWM28807.1"/>
    <property type="molecule type" value="Genomic_DNA"/>
</dbReference>
<evidence type="ECO:0000256" key="5">
    <source>
        <dbReference type="ARBA" id="ARBA00022801"/>
    </source>
</evidence>
<evidence type="ECO:0000256" key="7">
    <source>
        <dbReference type="ARBA" id="ARBA00058389"/>
    </source>
</evidence>
<dbReference type="EC" id="3.5.4.26" evidence="3"/>
<evidence type="ECO:0000256" key="2">
    <source>
        <dbReference type="ARBA" id="ARBA00004882"/>
    </source>
</evidence>
<dbReference type="Pfam" id="PF00383">
    <property type="entry name" value="dCMP_cyt_deam_1"/>
    <property type="match status" value="1"/>
</dbReference>
<dbReference type="GO" id="GO:0008835">
    <property type="term" value="F:diaminohydroxyphosphoribosylaminopyrimidine deaminase activity"/>
    <property type="evidence" value="ECO:0007669"/>
    <property type="project" value="UniProtKB-EC"/>
</dbReference>
<dbReference type="GO" id="GO:0008270">
    <property type="term" value="F:zinc ion binding"/>
    <property type="evidence" value="ECO:0007669"/>
    <property type="project" value="InterPro"/>
</dbReference>
<dbReference type="InterPro" id="IPR016193">
    <property type="entry name" value="Cytidine_deaminase-like"/>
</dbReference>
<keyword evidence="6" id="KW-0862">Zinc</keyword>
<dbReference type="CDD" id="cd01284">
    <property type="entry name" value="Riboflavin_deaminase-reductase"/>
    <property type="match status" value="1"/>
</dbReference>
<keyword evidence="11" id="KW-1185">Reference proteome</keyword>
<dbReference type="FunFam" id="3.40.140.10:FF:000025">
    <property type="entry name" value="Riboflavin biosynthesis protein RibD"/>
    <property type="match status" value="1"/>
</dbReference>
<keyword evidence="4" id="KW-0479">Metal-binding</keyword>
<evidence type="ECO:0000256" key="6">
    <source>
        <dbReference type="ARBA" id="ARBA00022833"/>
    </source>
</evidence>
<dbReference type="PANTHER" id="PTHR11079">
    <property type="entry name" value="CYTOSINE DEAMINASE FAMILY MEMBER"/>
    <property type="match status" value="1"/>
</dbReference>
<keyword evidence="5" id="KW-0378">Hydrolase</keyword>
<dbReference type="Gene3D" id="3.40.140.10">
    <property type="entry name" value="Cytidine Deaminase, domain 2"/>
    <property type="match status" value="1"/>
</dbReference>
<comment type="pathway">
    <text evidence="2">Cofactor biosynthesis; riboflavin biosynthesis; 5-amino-6-(D-ribitylamino)uracil from GTP: step 2/4.</text>
</comment>
<evidence type="ECO:0000313" key="11">
    <source>
        <dbReference type="Proteomes" id="UP000019335"/>
    </source>
</evidence>
<proteinExistence type="predicted"/>
<evidence type="ECO:0000256" key="4">
    <source>
        <dbReference type="ARBA" id="ARBA00022723"/>
    </source>
</evidence>
<reference evidence="10 11" key="1">
    <citation type="journal article" date="2014" name="Mol. Plant">
        <title>Chromosome Scale Genome Assembly and Transcriptome Profiling of Nannochloropsis gaditana in Nitrogen Depletion.</title>
        <authorList>
            <person name="Corteggiani Carpinelli E."/>
            <person name="Telatin A."/>
            <person name="Vitulo N."/>
            <person name="Forcato C."/>
            <person name="D'Angelo M."/>
            <person name="Schiavon R."/>
            <person name="Vezzi A."/>
            <person name="Giacometti G.M."/>
            <person name="Morosinotto T."/>
            <person name="Valle G."/>
        </authorList>
    </citation>
    <scope>NUCLEOTIDE SEQUENCE [LARGE SCALE GENOMIC DNA]</scope>
    <source>
        <strain evidence="10 11">B-31</strain>
    </source>
</reference>
<dbReference type="Proteomes" id="UP000019335">
    <property type="component" value="Chromosome 4"/>
</dbReference>
<evidence type="ECO:0000313" key="10">
    <source>
        <dbReference type="EMBL" id="EWM28807.1"/>
    </source>
</evidence>
<dbReference type="AlphaFoldDB" id="W7TRI1"/>
<dbReference type="GO" id="GO:0009231">
    <property type="term" value="P:riboflavin biosynthetic process"/>
    <property type="evidence" value="ECO:0007669"/>
    <property type="project" value="UniProtKB-UniPathway"/>
</dbReference>
<feature type="domain" description="CMP/dCMP-type deaminase" evidence="9">
    <location>
        <begin position="85"/>
        <end position="208"/>
    </location>
</feature>
<comment type="cofactor">
    <cofactor evidence="1">
        <name>Zn(2+)</name>
        <dbReference type="ChEBI" id="CHEBI:29105"/>
    </cofactor>
</comment>
<name>W7TRI1_9STRA</name>